<dbReference type="InterPro" id="IPR011697">
    <property type="entry name" value="Peptidase_C26"/>
</dbReference>
<feature type="signal peptide" evidence="1">
    <location>
        <begin position="1"/>
        <end position="19"/>
    </location>
</feature>
<evidence type="ECO:0000313" key="2">
    <source>
        <dbReference type="EMBL" id="RIH65489.1"/>
    </source>
</evidence>
<organism evidence="2 3">
    <name type="scientific">Mariniphaga sediminis</name>
    <dbReference type="NCBI Taxonomy" id="1628158"/>
    <lineage>
        <taxon>Bacteria</taxon>
        <taxon>Pseudomonadati</taxon>
        <taxon>Bacteroidota</taxon>
        <taxon>Bacteroidia</taxon>
        <taxon>Marinilabiliales</taxon>
        <taxon>Prolixibacteraceae</taxon>
        <taxon>Mariniphaga</taxon>
    </lineage>
</organism>
<dbReference type="Pfam" id="PF07722">
    <property type="entry name" value="Peptidase_C26"/>
    <property type="match status" value="1"/>
</dbReference>
<dbReference type="Proteomes" id="UP000266441">
    <property type="component" value="Unassembled WGS sequence"/>
</dbReference>
<dbReference type="PROSITE" id="PS51273">
    <property type="entry name" value="GATASE_TYPE_1"/>
    <property type="match status" value="1"/>
</dbReference>
<name>A0A399D1C8_9BACT</name>
<dbReference type="GO" id="GO:0005829">
    <property type="term" value="C:cytosol"/>
    <property type="evidence" value="ECO:0007669"/>
    <property type="project" value="TreeGrafter"/>
</dbReference>
<accession>A0A399D1C8</accession>
<dbReference type="RefSeq" id="WP_119349869.1">
    <property type="nucleotide sequence ID" value="NZ_QWET01000006.1"/>
</dbReference>
<dbReference type="AlphaFoldDB" id="A0A399D1C8"/>
<comment type="caution">
    <text evidence="2">The sequence shown here is derived from an EMBL/GenBank/DDBJ whole genome shotgun (WGS) entry which is preliminary data.</text>
</comment>
<protein>
    <submittedName>
        <fullName evidence="2">Uncharacterized protein</fullName>
    </submittedName>
</protein>
<evidence type="ECO:0000313" key="3">
    <source>
        <dbReference type="Proteomes" id="UP000266441"/>
    </source>
</evidence>
<dbReference type="GO" id="GO:0016811">
    <property type="term" value="F:hydrolase activity, acting on carbon-nitrogen (but not peptide) bonds, in linear amides"/>
    <property type="evidence" value="ECO:0007669"/>
    <property type="project" value="InterPro"/>
</dbReference>
<gene>
    <name evidence="2" type="ORF">D1164_10240</name>
</gene>
<keyword evidence="3" id="KW-1185">Reference proteome</keyword>
<dbReference type="Gene3D" id="3.40.50.880">
    <property type="match status" value="1"/>
</dbReference>
<sequence length="368" mass="42693">MKQFLSAFFLFIFSANLVAQDFFRENFDTGKTYILLANPTVRNLETVTFLIDNNLLNVNKRKTRFVGIYHEQQAYDFEASRRYVETRGLNRFYLHEIRGKLDTTKLYLENGYTAEMRNLFENSTGIFFFGGPDIPPAVYGEKNTRSVVTDPARHYFEITLLFHLLGSYRNNHFEPFLHKNPDYFVSGFCLGMQTMNVATGGTLIQDIPAEIYGAETPEATVQNGKMNMHRNYWQKISTDSLLMTINFHPIRFTEHPFFGESVKVAKTKKPLIYSSHHQAAEKIGKGLEVTAVSNDGKIVEALTHTTYPHVFAVQFHPEVPALYENQQQKKFHPDDTPQTYHELIGRQNVKFHKKYWRYISKTLKKAAR</sequence>
<dbReference type="PANTHER" id="PTHR43235:SF1">
    <property type="entry name" value="GLUTAMINE AMIDOTRANSFERASE PB2B2.05-RELATED"/>
    <property type="match status" value="1"/>
</dbReference>
<dbReference type="SUPFAM" id="SSF52317">
    <property type="entry name" value="Class I glutamine amidotransferase-like"/>
    <property type="match status" value="1"/>
</dbReference>
<dbReference type="EMBL" id="QWET01000006">
    <property type="protein sequence ID" value="RIH65489.1"/>
    <property type="molecule type" value="Genomic_DNA"/>
</dbReference>
<dbReference type="InterPro" id="IPR044668">
    <property type="entry name" value="PuuD-like"/>
</dbReference>
<dbReference type="OrthoDB" id="9804920at2"/>
<dbReference type="InterPro" id="IPR029062">
    <property type="entry name" value="Class_I_gatase-like"/>
</dbReference>
<reference evidence="2 3" key="1">
    <citation type="journal article" date="2015" name="Int. J. Syst. Evol. Microbiol.">
        <title>Mariniphaga sediminis sp. nov., isolated from coastal sediment.</title>
        <authorList>
            <person name="Wang F.Q."/>
            <person name="Shen Q.Y."/>
            <person name="Chen G.J."/>
            <person name="Du Z.J."/>
        </authorList>
    </citation>
    <scope>NUCLEOTIDE SEQUENCE [LARGE SCALE GENOMIC DNA]</scope>
    <source>
        <strain evidence="2 3">SY21</strain>
    </source>
</reference>
<feature type="chain" id="PRO_5017207739" evidence="1">
    <location>
        <begin position="20"/>
        <end position="368"/>
    </location>
</feature>
<dbReference type="PANTHER" id="PTHR43235">
    <property type="entry name" value="GLUTAMINE AMIDOTRANSFERASE PB2B2.05-RELATED"/>
    <property type="match status" value="1"/>
</dbReference>
<keyword evidence="1" id="KW-0732">Signal</keyword>
<proteinExistence type="predicted"/>
<evidence type="ECO:0000256" key="1">
    <source>
        <dbReference type="SAM" id="SignalP"/>
    </source>
</evidence>